<dbReference type="InterPro" id="IPR036691">
    <property type="entry name" value="Endo/exonu/phosph_ase_sf"/>
</dbReference>
<sequence>MRFKVLQANVNHSRPSLDLLVHQARESGSGLLIVSEPNYIPHSVGWFASRDRYAAIYVHSQLIKMRCRLAMQGSRLSFSASLIHTHSCSSFCFTVYLLRVPSSNLDVNGGTMGGCWETPSLSHYRTRPSLVTLNKLA</sequence>
<organism evidence="1 2">
    <name type="scientific">Lasius platythorax</name>
    <dbReference type="NCBI Taxonomy" id="488582"/>
    <lineage>
        <taxon>Eukaryota</taxon>
        <taxon>Metazoa</taxon>
        <taxon>Ecdysozoa</taxon>
        <taxon>Arthropoda</taxon>
        <taxon>Hexapoda</taxon>
        <taxon>Insecta</taxon>
        <taxon>Pterygota</taxon>
        <taxon>Neoptera</taxon>
        <taxon>Endopterygota</taxon>
        <taxon>Hymenoptera</taxon>
        <taxon>Apocrita</taxon>
        <taxon>Aculeata</taxon>
        <taxon>Formicoidea</taxon>
        <taxon>Formicidae</taxon>
        <taxon>Formicinae</taxon>
        <taxon>Lasius</taxon>
        <taxon>Lasius</taxon>
    </lineage>
</organism>
<dbReference type="SUPFAM" id="SSF56219">
    <property type="entry name" value="DNase I-like"/>
    <property type="match status" value="1"/>
</dbReference>
<reference evidence="1" key="1">
    <citation type="submission" date="2024-04" db="EMBL/GenBank/DDBJ databases">
        <authorList>
            <consortium name="Molecular Ecology Group"/>
        </authorList>
    </citation>
    <scope>NUCLEOTIDE SEQUENCE</scope>
</reference>
<evidence type="ECO:0000313" key="1">
    <source>
        <dbReference type="EMBL" id="CAL1685151.1"/>
    </source>
</evidence>
<proteinExistence type="predicted"/>
<dbReference type="Proteomes" id="UP001497644">
    <property type="component" value="Chromosome 6"/>
</dbReference>
<evidence type="ECO:0000313" key="2">
    <source>
        <dbReference type="Proteomes" id="UP001497644"/>
    </source>
</evidence>
<name>A0AAV2NZZ8_9HYME</name>
<keyword evidence="2" id="KW-1185">Reference proteome</keyword>
<accession>A0AAV2NZZ8</accession>
<dbReference type="AlphaFoldDB" id="A0AAV2NZZ8"/>
<dbReference type="Gene3D" id="3.60.10.10">
    <property type="entry name" value="Endonuclease/exonuclease/phosphatase"/>
    <property type="match status" value="1"/>
</dbReference>
<gene>
    <name evidence="1" type="ORF">LPLAT_LOCUS10709</name>
</gene>
<protein>
    <submittedName>
        <fullName evidence="1">Uncharacterized protein</fullName>
    </submittedName>
</protein>
<dbReference type="EMBL" id="OZ034829">
    <property type="protein sequence ID" value="CAL1685151.1"/>
    <property type="molecule type" value="Genomic_DNA"/>
</dbReference>